<proteinExistence type="predicted"/>
<sequence>MSGPQCCSNPLTLNPGSGVSHVEEVAGLKTYVSGSLDFKLAVLFVSDVLGEENNSKEKVQYISISAGKEVAYGNE</sequence>
<gene>
    <name evidence="1" type="ORF">CCACVL1_28912</name>
</gene>
<dbReference type="AlphaFoldDB" id="A0A1R3G4Q5"/>
<dbReference type="Gramene" id="OMO53061">
    <property type="protein sequence ID" value="OMO53061"/>
    <property type="gene ID" value="CCACVL1_28912"/>
</dbReference>
<reference evidence="1 2" key="1">
    <citation type="submission" date="2013-09" db="EMBL/GenBank/DDBJ databases">
        <title>Corchorus capsularis genome sequencing.</title>
        <authorList>
            <person name="Alam M."/>
            <person name="Haque M.S."/>
            <person name="Islam M.S."/>
            <person name="Emdad E.M."/>
            <person name="Islam M.M."/>
            <person name="Ahmed B."/>
            <person name="Halim A."/>
            <person name="Hossen Q.M.M."/>
            <person name="Hossain M.Z."/>
            <person name="Ahmed R."/>
            <person name="Khan M.M."/>
            <person name="Islam R."/>
            <person name="Rashid M.M."/>
            <person name="Khan S.A."/>
            <person name="Rahman M.S."/>
            <person name="Alam M."/>
        </authorList>
    </citation>
    <scope>NUCLEOTIDE SEQUENCE [LARGE SCALE GENOMIC DNA]</scope>
    <source>
        <strain evidence="2">cv. CVL-1</strain>
        <tissue evidence="1">Whole seedling</tissue>
    </source>
</reference>
<evidence type="ECO:0000313" key="2">
    <source>
        <dbReference type="Proteomes" id="UP000188268"/>
    </source>
</evidence>
<dbReference type="Proteomes" id="UP000188268">
    <property type="component" value="Unassembled WGS sequence"/>
</dbReference>
<organism evidence="1 2">
    <name type="scientific">Corchorus capsularis</name>
    <name type="common">Jute</name>
    <dbReference type="NCBI Taxonomy" id="210143"/>
    <lineage>
        <taxon>Eukaryota</taxon>
        <taxon>Viridiplantae</taxon>
        <taxon>Streptophyta</taxon>
        <taxon>Embryophyta</taxon>
        <taxon>Tracheophyta</taxon>
        <taxon>Spermatophyta</taxon>
        <taxon>Magnoliopsida</taxon>
        <taxon>eudicotyledons</taxon>
        <taxon>Gunneridae</taxon>
        <taxon>Pentapetalae</taxon>
        <taxon>rosids</taxon>
        <taxon>malvids</taxon>
        <taxon>Malvales</taxon>
        <taxon>Malvaceae</taxon>
        <taxon>Grewioideae</taxon>
        <taxon>Apeibeae</taxon>
        <taxon>Corchorus</taxon>
    </lineage>
</organism>
<dbReference type="EMBL" id="AWWV01015331">
    <property type="protein sequence ID" value="OMO53061.1"/>
    <property type="molecule type" value="Genomic_DNA"/>
</dbReference>
<dbReference type="STRING" id="210143.A0A1R3G4Q5"/>
<keyword evidence="2" id="KW-1185">Reference proteome</keyword>
<protein>
    <submittedName>
        <fullName evidence="1">Uncharacterized protein</fullName>
    </submittedName>
</protein>
<comment type="caution">
    <text evidence="1">The sequence shown here is derived from an EMBL/GenBank/DDBJ whole genome shotgun (WGS) entry which is preliminary data.</text>
</comment>
<name>A0A1R3G4Q5_COCAP</name>
<dbReference type="OrthoDB" id="17560at2759"/>
<evidence type="ECO:0000313" key="1">
    <source>
        <dbReference type="EMBL" id="OMO53061.1"/>
    </source>
</evidence>
<accession>A0A1R3G4Q5</accession>